<dbReference type="InterPro" id="IPR003661">
    <property type="entry name" value="HisK_dim/P_dom"/>
</dbReference>
<keyword evidence="4" id="KW-0597">Phosphoprotein</keyword>
<dbReference type="InterPro" id="IPR004358">
    <property type="entry name" value="Sig_transdc_His_kin-like_C"/>
</dbReference>
<organism evidence="13 14">
    <name type="scientific">Dulcicalothrix desertica PCC 7102</name>
    <dbReference type="NCBI Taxonomy" id="232991"/>
    <lineage>
        <taxon>Bacteria</taxon>
        <taxon>Bacillati</taxon>
        <taxon>Cyanobacteriota</taxon>
        <taxon>Cyanophyceae</taxon>
        <taxon>Nostocales</taxon>
        <taxon>Calotrichaceae</taxon>
        <taxon>Dulcicalothrix</taxon>
    </lineage>
</organism>
<comment type="catalytic activity">
    <reaction evidence="1">
        <text>ATP + protein L-histidine = ADP + protein N-phospho-L-histidine.</text>
        <dbReference type="EC" id="2.7.13.3"/>
    </reaction>
</comment>
<reference evidence="13" key="1">
    <citation type="submission" date="2018-12" db="EMBL/GenBank/DDBJ databases">
        <authorList>
            <person name="Will S."/>
            <person name="Neumann-Schaal M."/>
            <person name="Henke P."/>
        </authorList>
    </citation>
    <scope>NUCLEOTIDE SEQUENCE</scope>
    <source>
        <strain evidence="13">PCC 7102</strain>
    </source>
</reference>
<dbReference type="SUPFAM" id="SSF158472">
    <property type="entry name" value="HAMP domain-like"/>
    <property type="match status" value="1"/>
</dbReference>
<dbReference type="GO" id="GO:0000155">
    <property type="term" value="F:phosphorelay sensor kinase activity"/>
    <property type="evidence" value="ECO:0007669"/>
    <property type="project" value="InterPro"/>
</dbReference>
<dbReference type="EC" id="2.7.13.3" evidence="3"/>
<dbReference type="Gene3D" id="3.30.565.10">
    <property type="entry name" value="Histidine kinase-like ATPase, C-terminal domain"/>
    <property type="match status" value="1"/>
</dbReference>
<evidence type="ECO:0000256" key="4">
    <source>
        <dbReference type="ARBA" id="ARBA00022553"/>
    </source>
</evidence>
<evidence type="ECO:0000256" key="5">
    <source>
        <dbReference type="ARBA" id="ARBA00022679"/>
    </source>
</evidence>
<feature type="transmembrane region" description="Helical" evidence="10">
    <location>
        <begin position="183"/>
        <end position="204"/>
    </location>
</feature>
<gene>
    <name evidence="13" type="ORF">DSM106972_017900</name>
</gene>
<dbReference type="PANTHER" id="PTHR43711:SF28">
    <property type="entry name" value="SENSOR HISTIDINE KINASE YXDK"/>
    <property type="match status" value="1"/>
</dbReference>
<comment type="function">
    <text evidence="9">Photoreceptor which exists in two forms that are reversibly interconvertible by light: the R form that absorbs maximally in the red region of the spectrum and the FR form that absorbs maximally in the far-red region.</text>
</comment>
<keyword evidence="6 13" id="KW-0418">Kinase</keyword>
<evidence type="ECO:0000256" key="1">
    <source>
        <dbReference type="ARBA" id="ARBA00000085"/>
    </source>
</evidence>
<dbReference type="Pfam" id="PF02518">
    <property type="entry name" value="HATPase_c"/>
    <property type="match status" value="1"/>
</dbReference>
<protein>
    <recommendedName>
        <fullName evidence="3">histidine kinase</fullName>
        <ecNumber evidence="3">2.7.13.3</ecNumber>
    </recommendedName>
</protein>
<accession>A0A433VN65</accession>
<dbReference type="EMBL" id="RSCL01000004">
    <property type="protein sequence ID" value="RUT07530.1"/>
    <property type="molecule type" value="Genomic_DNA"/>
</dbReference>
<keyword evidence="14" id="KW-1185">Reference proteome</keyword>
<sequence length="499" mass="56747">MKSFIRNLNMKAQLNYPLLWRKTRMGVRMRLLVWYFFLTACTVMVSLQVTRQIYCDSLKAKADASIIKEIERFKLMSGKYTYTTPQLLDKFLANYAPIRNEYVVTLLNDQVYLTKPELPRDIKEKLPQLIHSWRQEGEFERGKVYVAPSRIRYAGQSVTANDKKGTVIAINDSSADYQAGTSAIVLVMQVTIVVLVIFFIVAWVTTGKVLYPLRLVTETAHSISESDMTLRIPVQGSDEIAELTTTLNEMLDRLQFAFDSQQKFLNDVSHELRTPITIIQGHLEMLEFCPEKQPETMALVMDELDRMNRLVNDLLLLAKTERPDFLKLKPEELDWLTEEIFLKARSFANRNWKLESKGLSPITVDRQRLTQAVMNLVQNAVRHTTLHDTITLGSSVKGDFAYIWVSDTGEGIAPENQKRIFDRFARATKHDQNFEGHGLGLSIVNAIAVAHGGKVELSSSVGYGSTFTIVIPLVASNDATLEQDANRRRPFVKTGLFTL</sequence>
<dbReference type="InterPro" id="IPR036890">
    <property type="entry name" value="HATPase_C_sf"/>
</dbReference>
<dbReference type="Pfam" id="PF00672">
    <property type="entry name" value="HAMP"/>
    <property type="match status" value="1"/>
</dbReference>
<dbReference type="InterPro" id="IPR003660">
    <property type="entry name" value="HAMP_dom"/>
</dbReference>
<feature type="domain" description="HAMP" evidence="12">
    <location>
        <begin position="207"/>
        <end position="259"/>
    </location>
</feature>
<dbReference type="Gene3D" id="1.10.287.130">
    <property type="match status" value="1"/>
</dbReference>
<dbReference type="SUPFAM" id="SSF55874">
    <property type="entry name" value="ATPase domain of HSP90 chaperone/DNA topoisomerase II/histidine kinase"/>
    <property type="match status" value="1"/>
</dbReference>
<dbReference type="PROSITE" id="PS50885">
    <property type="entry name" value="HAMP"/>
    <property type="match status" value="1"/>
</dbReference>
<evidence type="ECO:0000313" key="13">
    <source>
        <dbReference type="EMBL" id="RUT07530.1"/>
    </source>
</evidence>
<dbReference type="AlphaFoldDB" id="A0A433VN65"/>
<evidence type="ECO:0000256" key="9">
    <source>
        <dbReference type="ARBA" id="ARBA00055745"/>
    </source>
</evidence>
<proteinExistence type="predicted"/>
<keyword evidence="10" id="KW-1133">Transmembrane helix</keyword>
<evidence type="ECO:0000256" key="8">
    <source>
        <dbReference type="ARBA" id="ARBA00023136"/>
    </source>
</evidence>
<evidence type="ECO:0000313" key="14">
    <source>
        <dbReference type="Proteomes" id="UP000271624"/>
    </source>
</evidence>
<dbReference type="SUPFAM" id="SSF47384">
    <property type="entry name" value="Homodimeric domain of signal transducing histidine kinase"/>
    <property type="match status" value="1"/>
</dbReference>
<comment type="caution">
    <text evidence="13">The sequence shown here is derived from an EMBL/GenBank/DDBJ whole genome shotgun (WGS) entry which is preliminary data.</text>
</comment>
<dbReference type="InterPro" id="IPR005467">
    <property type="entry name" value="His_kinase_dom"/>
</dbReference>
<keyword evidence="5" id="KW-0808">Transferase</keyword>
<evidence type="ECO:0000256" key="2">
    <source>
        <dbReference type="ARBA" id="ARBA00004370"/>
    </source>
</evidence>
<dbReference type="GO" id="GO:0016020">
    <property type="term" value="C:membrane"/>
    <property type="evidence" value="ECO:0007669"/>
    <property type="project" value="UniProtKB-SubCell"/>
</dbReference>
<dbReference type="Pfam" id="PF00512">
    <property type="entry name" value="HisKA"/>
    <property type="match status" value="1"/>
</dbReference>
<evidence type="ECO:0000256" key="10">
    <source>
        <dbReference type="SAM" id="Phobius"/>
    </source>
</evidence>
<dbReference type="SMART" id="SM00304">
    <property type="entry name" value="HAMP"/>
    <property type="match status" value="1"/>
</dbReference>
<evidence type="ECO:0000256" key="7">
    <source>
        <dbReference type="ARBA" id="ARBA00023012"/>
    </source>
</evidence>
<dbReference type="SMART" id="SM00387">
    <property type="entry name" value="HATPase_c"/>
    <property type="match status" value="1"/>
</dbReference>
<comment type="subcellular location">
    <subcellularLocation>
        <location evidence="2">Membrane</location>
    </subcellularLocation>
</comment>
<feature type="domain" description="Histidine kinase" evidence="11">
    <location>
        <begin position="267"/>
        <end position="475"/>
    </location>
</feature>
<keyword evidence="8 10" id="KW-0472">Membrane</keyword>
<dbReference type="CDD" id="cd06225">
    <property type="entry name" value="HAMP"/>
    <property type="match status" value="1"/>
</dbReference>
<evidence type="ECO:0000256" key="6">
    <source>
        <dbReference type="ARBA" id="ARBA00022777"/>
    </source>
</evidence>
<dbReference type="PANTHER" id="PTHR43711">
    <property type="entry name" value="TWO-COMPONENT HISTIDINE KINASE"/>
    <property type="match status" value="1"/>
</dbReference>
<dbReference type="Gene3D" id="6.10.340.10">
    <property type="match status" value="1"/>
</dbReference>
<evidence type="ECO:0000259" key="12">
    <source>
        <dbReference type="PROSITE" id="PS50885"/>
    </source>
</evidence>
<dbReference type="PRINTS" id="PR00344">
    <property type="entry name" value="BCTRLSENSOR"/>
</dbReference>
<evidence type="ECO:0000259" key="11">
    <source>
        <dbReference type="PROSITE" id="PS50109"/>
    </source>
</evidence>
<dbReference type="CDD" id="cd00075">
    <property type="entry name" value="HATPase"/>
    <property type="match status" value="1"/>
</dbReference>
<name>A0A433VN65_9CYAN</name>
<reference evidence="13" key="2">
    <citation type="journal article" date="2019" name="Genome Biol. Evol.">
        <title>Day and night: Metabolic profiles and evolutionary relationships of six axenic non-marine cyanobacteria.</title>
        <authorList>
            <person name="Will S.E."/>
            <person name="Henke P."/>
            <person name="Boedeker C."/>
            <person name="Huang S."/>
            <person name="Brinkmann H."/>
            <person name="Rohde M."/>
            <person name="Jarek M."/>
            <person name="Friedl T."/>
            <person name="Seufert S."/>
            <person name="Schumacher M."/>
            <person name="Overmann J."/>
            <person name="Neumann-Schaal M."/>
            <person name="Petersen J."/>
        </authorList>
    </citation>
    <scope>NUCLEOTIDE SEQUENCE [LARGE SCALE GENOMIC DNA]</scope>
    <source>
        <strain evidence="13">PCC 7102</strain>
    </source>
</reference>
<dbReference type="FunFam" id="3.30.565.10:FF:000006">
    <property type="entry name" value="Sensor histidine kinase WalK"/>
    <property type="match status" value="1"/>
</dbReference>
<dbReference type="CDD" id="cd00082">
    <property type="entry name" value="HisKA"/>
    <property type="match status" value="1"/>
</dbReference>
<dbReference type="InterPro" id="IPR003594">
    <property type="entry name" value="HATPase_dom"/>
</dbReference>
<dbReference type="SMART" id="SM00388">
    <property type="entry name" value="HisKA"/>
    <property type="match status" value="1"/>
</dbReference>
<keyword evidence="7" id="KW-0902">Two-component regulatory system</keyword>
<dbReference type="InterPro" id="IPR050736">
    <property type="entry name" value="Sensor_HK_Regulatory"/>
</dbReference>
<dbReference type="Proteomes" id="UP000271624">
    <property type="component" value="Unassembled WGS sequence"/>
</dbReference>
<evidence type="ECO:0000256" key="3">
    <source>
        <dbReference type="ARBA" id="ARBA00012438"/>
    </source>
</evidence>
<dbReference type="InterPro" id="IPR036097">
    <property type="entry name" value="HisK_dim/P_sf"/>
</dbReference>
<dbReference type="FunFam" id="1.10.287.130:FF:000001">
    <property type="entry name" value="Two-component sensor histidine kinase"/>
    <property type="match status" value="1"/>
</dbReference>
<keyword evidence="10" id="KW-0812">Transmembrane</keyword>
<dbReference type="PROSITE" id="PS50109">
    <property type="entry name" value="HIS_KIN"/>
    <property type="match status" value="1"/>
</dbReference>